<name>D0LHQ1_HALO1</name>
<dbReference type="Proteomes" id="UP000001880">
    <property type="component" value="Chromosome"/>
</dbReference>
<dbReference type="HOGENOM" id="CLU_896497_0_0_7"/>
<gene>
    <name evidence="1" type="ordered locus">Hoch_0272</name>
</gene>
<accession>D0LHQ1</accession>
<evidence type="ECO:0000313" key="2">
    <source>
        <dbReference type="Proteomes" id="UP000001880"/>
    </source>
</evidence>
<keyword evidence="2" id="KW-1185">Reference proteome</keyword>
<protein>
    <recommendedName>
        <fullName evidence="3">Essential protein Yae1 N-terminal domain-containing protein</fullName>
    </recommendedName>
</protein>
<dbReference type="KEGG" id="hoh:Hoch_0272"/>
<dbReference type="EMBL" id="CP001804">
    <property type="protein sequence ID" value="ACY12913.1"/>
    <property type="molecule type" value="Genomic_DNA"/>
</dbReference>
<evidence type="ECO:0008006" key="3">
    <source>
        <dbReference type="Google" id="ProtNLM"/>
    </source>
</evidence>
<evidence type="ECO:0000313" key="1">
    <source>
        <dbReference type="EMBL" id="ACY12913.1"/>
    </source>
</evidence>
<reference evidence="1 2" key="1">
    <citation type="journal article" date="2010" name="Stand. Genomic Sci.">
        <title>Complete genome sequence of Haliangium ochraceum type strain (SMP-2).</title>
        <authorList>
            <consortium name="US DOE Joint Genome Institute (JGI-PGF)"/>
            <person name="Ivanova N."/>
            <person name="Daum C."/>
            <person name="Lang E."/>
            <person name="Abt B."/>
            <person name="Kopitz M."/>
            <person name="Saunders E."/>
            <person name="Lapidus A."/>
            <person name="Lucas S."/>
            <person name="Glavina Del Rio T."/>
            <person name="Nolan M."/>
            <person name="Tice H."/>
            <person name="Copeland A."/>
            <person name="Cheng J.F."/>
            <person name="Chen F."/>
            <person name="Bruce D."/>
            <person name="Goodwin L."/>
            <person name="Pitluck S."/>
            <person name="Mavromatis K."/>
            <person name="Pati A."/>
            <person name="Mikhailova N."/>
            <person name="Chen A."/>
            <person name="Palaniappan K."/>
            <person name="Land M."/>
            <person name="Hauser L."/>
            <person name="Chang Y.J."/>
            <person name="Jeffries C.D."/>
            <person name="Detter J.C."/>
            <person name="Brettin T."/>
            <person name="Rohde M."/>
            <person name="Goker M."/>
            <person name="Bristow J."/>
            <person name="Markowitz V."/>
            <person name="Eisen J.A."/>
            <person name="Hugenholtz P."/>
            <person name="Kyrpides N.C."/>
            <person name="Klenk H.P."/>
        </authorList>
    </citation>
    <scope>NUCLEOTIDE SEQUENCE [LARGE SCALE GENOMIC DNA]</scope>
    <source>
        <strain evidence="2">DSM 14365 / CIP 107738 / JCM 11303 / AJ 13395 / SMP-2</strain>
    </source>
</reference>
<organism evidence="1 2">
    <name type="scientific">Haliangium ochraceum (strain DSM 14365 / JCM 11303 / SMP-2)</name>
    <dbReference type="NCBI Taxonomy" id="502025"/>
    <lineage>
        <taxon>Bacteria</taxon>
        <taxon>Pseudomonadati</taxon>
        <taxon>Myxococcota</taxon>
        <taxon>Polyangia</taxon>
        <taxon>Haliangiales</taxon>
        <taxon>Kofleriaceae</taxon>
        <taxon>Haliangium</taxon>
    </lineage>
</organism>
<proteinExistence type="predicted"/>
<dbReference type="eggNOG" id="COG4636">
    <property type="taxonomic scope" value="Bacteria"/>
</dbReference>
<sequence length="310" mass="33876">MPQSLGRAASVPGASAGVSARVSGQPAAVEAERARVHGLAAFVLHAHLTEGHRLRFDPSLQEGPAGYTQLEIERLAGNHSHGGVELVFFIAVLMDSSPDTAEAMTAACEARARELIDDGVRRVFVLLERWERVHHHERLREWVPGHDSWRPYASDGAVIDACLHAPLPVRAFWDEDDAERAVAGVLIDKSVDIIEDYGLKRHAVGREAGYRSGRREGFDSGKDEGYRAGKDEGYRVGKSDGFRAGRSEGYAAGALDGVREAIFLLLRSRGVVLEEAAYARLMRSDDAEALQRWLTRAAHAVSSTELFDDA</sequence>
<dbReference type="AlphaFoldDB" id="D0LHQ1"/>